<dbReference type="AlphaFoldDB" id="A0A370HC75"/>
<gene>
    <name evidence="2" type="ORF">DFR68_102505</name>
</gene>
<keyword evidence="3" id="KW-1185">Reference proteome</keyword>
<evidence type="ECO:0000313" key="2">
    <source>
        <dbReference type="EMBL" id="RDI54380.1"/>
    </source>
</evidence>
<feature type="transmembrane region" description="Helical" evidence="1">
    <location>
        <begin position="132"/>
        <end position="153"/>
    </location>
</feature>
<keyword evidence="1" id="KW-1133">Transmembrane helix</keyword>
<name>A0A370HC75_9NOCA</name>
<evidence type="ECO:0000256" key="1">
    <source>
        <dbReference type="SAM" id="Phobius"/>
    </source>
</evidence>
<dbReference type="EMBL" id="QQAZ01000002">
    <property type="protein sequence ID" value="RDI54380.1"/>
    <property type="molecule type" value="Genomic_DNA"/>
</dbReference>
<protein>
    <submittedName>
        <fullName evidence="2">Uncharacterized protein</fullName>
    </submittedName>
</protein>
<accession>A0A370HC75</accession>
<feature type="transmembrane region" description="Helical" evidence="1">
    <location>
        <begin position="165"/>
        <end position="198"/>
    </location>
</feature>
<comment type="caution">
    <text evidence="2">The sequence shown here is derived from an EMBL/GenBank/DDBJ whole genome shotgun (WGS) entry which is preliminary data.</text>
</comment>
<keyword evidence="1" id="KW-0812">Transmembrane</keyword>
<sequence length="216" mass="20821">MSVMVVGALGIGSATAVAEPSAPDGHTVRAEIMPGVHYTGNTLDQSVVIETGAATLITQGGLFQVRDAAGNVVGGNAFAVEPAALKAAAAPAAAAPDMGLDDIDVDPHTERFNEAIEAAVNEFGLATGVGTMAGGLIGLAAGCGIGAVAGAVFGAPVLDAGGLTVIAGCLAGAAVLGGMGAIIGAALLGVPVAVAAAIQFQNTMNQPYESPHGHDD</sequence>
<reference evidence="2 3" key="1">
    <citation type="submission" date="2018-07" db="EMBL/GenBank/DDBJ databases">
        <title>Genomic Encyclopedia of Type Strains, Phase IV (KMG-IV): sequencing the most valuable type-strain genomes for metagenomic binning, comparative biology and taxonomic classification.</title>
        <authorList>
            <person name="Goeker M."/>
        </authorList>
    </citation>
    <scope>NUCLEOTIDE SEQUENCE [LARGE SCALE GENOMIC DNA]</scope>
    <source>
        <strain evidence="2 3">DSM 44952</strain>
    </source>
</reference>
<organism evidence="2 3">
    <name type="scientific">Nocardia mexicana</name>
    <dbReference type="NCBI Taxonomy" id="279262"/>
    <lineage>
        <taxon>Bacteria</taxon>
        <taxon>Bacillati</taxon>
        <taxon>Actinomycetota</taxon>
        <taxon>Actinomycetes</taxon>
        <taxon>Mycobacteriales</taxon>
        <taxon>Nocardiaceae</taxon>
        <taxon>Nocardia</taxon>
    </lineage>
</organism>
<keyword evidence="1" id="KW-0472">Membrane</keyword>
<dbReference type="Proteomes" id="UP000255355">
    <property type="component" value="Unassembled WGS sequence"/>
</dbReference>
<evidence type="ECO:0000313" key="3">
    <source>
        <dbReference type="Proteomes" id="UP000255355"/>
    </source>
</evidence>
<proteinExistence type="predicted"/>